<name>A0ABN3TS54_9ACTN</name>
<keyword evidence="2" id="KW-0732">Signal</keyword>
<proteinExistence type="predicted"/>
<feature type="region of interest" description="Disordered" evidence="1">
    <location>
        <begin position="282"/>
        <end position="311"/>
    </location>
</feature>
<feature type="region of interest" description="Disordered" evidence="1">
    <location>
        <begin position="670"/>
        <end position="704"/>
    </location>
</feature>
<sequence length="750" mass="82640">MVSTFGRARARALGALVLVLGVLLGTAQPGAAADLRAPRPRGAAEGTKVTYEDDAFARIGHEFRLSLSAANRRDAFDEWTNVAVALLDPGSLSRAQLTELLDLKPDRVGPVSTYTMVDLASMEDYMTADDYQRLKAKGVRQLLALRAMNLRGGSLHSEEYIKNRLNEHWRNRFRITEVPKALAWYSDRRPCRECAKIIEEDTPVTFAEEYDLTPAELAQQRRELSATDSITDNDARLAARKEINAKYKAQKDGRNSAAAAGLKKSFVRANDRVERRSAEINAKASSAFSATKPSCRPAKPEPRRSQAPGLPAQGFMRPVALVRGDVCPRQPSADAKPASGLGQALSLPGGAPGGIDFSSLELRYLSDPGDGSGLQYSFSAQRDPLKGDSRASTGLTVADQTSDAFFVWLALNPSAFWVNLNPNEPHRIVDAKLGRTDAGRIMLEADLQMKKSVGKLLHPDSETGRTFWDRISGSCMSQRVWILPSPATVRQDGDKLYIIDAPLDVRMETQYLAQKGQASAVSCAQQDKAAEKHNEELFRSLILPKLKEAINTGPEYADVRRVYLARVAAEWYRDLSRTRHTTYGDLIGKGDIDNWRTRTDWKPTDTFEKFVDSYTKGEFKVTHNTTSGDTTYVRTYTYGGVDLTRVPFTKVSGDRFRTEHAALSKDIDKSLTSPAAGEGDKAVWLGAPTPLQASGDAPDDGPSARRTALRLLPALLVPIAALLWWRRRRLSTSATASPLRRAAAPHRRNQ</sequence>
<evidence type="ECO:0000256" key="1">
    <source>
        <dbReference type="SAM" id="MobiDB-lite"/>
    </source>
</evidence>
<gene>
    <name evidence="3" type="ORF">GCM10010315_29400</name>
</gene>
<dbReference type="EMBL" id="BAAASL010000009">
    <property type="protein sequence ID" value="GAA2717046.1"/>
    <property type="molecule type" value="Genomic_DNA"/>
</dbReference>
<feature type="signal peptide" evidence="2">
    <location>
        <begin position="1"/>
        <end position="32"/>
    </location>
</feature>
<dbReference type="Proteomes" id="UP001500886">
    <property type="component" value="Unassembled WGS sequence"/>
</dbReference>
<protein>
    <submittedName>
        <fullName evidence="3">Uncharacterized protein</fullName>
    </submittedName>
</protein>
<feature type="compositionally biased region" description="Polar residues" evidence="1">
    <location>
        <begin position="283"/>
        <end position="292"/>
    </location>
</feature>
<organism evidence="3 4">
    <name type="scientific">Streptomyces luteosporeus</name>
    <dbReference type="NCBI Taxonomy" id="173856"/>
    <lineage>
        <taxon>Bacteria</taxon>
        <taxon>Bacillati</taxon>
        <taxon>Actinomycetota</taxon>
        <taxon>Actinomycetes</taxon>
        <taxon>Kitasatosporales</taxon>
        <taxon>Streptomycetaceae</taxon>
        <taxon>Streptomyces</taxon>
    </lineage>
</organism>
<dbReference type="RefSeq" id="WP_344435632.1">
    <property type="nucleotide sequence ID" value="NZ_BAAASL010000009.1"/>
</dbReference>
<comment type="caution">
    <text evidence="3">The sequence shown here is derived from an EMBL/GenBank/DDBJ whole genome shotgun (WGS) entry which is preliminary data.</text>
</comment>
<feature type="chain" id="PRO_5046294246" evidence="2">
    <location>
        <begin position="33"/>
        <end position="750"/>
    </location>
</feature>
<evidence type="ECO:0000256" key="2">
    <source>
        <dbReference type="SAM" id="SignalP"/>
    </source>
</evidence>
<evidence type="ECO:0000313" key="3">
    <source>
        <dbReference type="EMBL" id="GAA2717046.1"/>
    </source>
</evidence>
<accession>A0ABN3TS54</accession>
<evidence type="ECO:0000313" key="4">
    <source>
        <dbReference type="Proteomes" id="UP001500886"/>
    </source>
</evidence>
<reference evidence="3 4" key="1">
    <citation type="journal article" date="2019" name="Int. J. Syst. Evol. Microbiol.">
        <title>The Global Catalogue of Microorganisms (GCM) 10K type strain sequencing project: providing services to taxonomists for standard genome sequencing and annotation.</title>
        <authorList>
            <consortium name="The Broad Institute Genomics Platform"/>
            <consortium name="The Broad Institute Genome Sequencing Center for Infectious Disease"/>
            <person name="Wu L."/>
            <person name="Ma J."/>
        </authorList>
    </citation>
    <scope>NUCLEOTIDE SEQUENCE [LARGE SCALE GENOMIC DNA]</scope>
    <source>
        <strain evidence="3 4">JCM 4542</strain>
    </source>
</reference>
<keyword evidence="4" id="KW-1185">Reference proteome</keyword>